<dbReference type="Pfam" id="PF13577">
    <property type="entry name" value="SnoaL_4"/>
    <property type="match status" value="1"/>
</dbReference>
<protein>
    <recommendedName>
        <fullName evidence="1">SnoaL-like domain-containing protein</fullName>
    </recommendedName>
</protein>
<evidence type="ECO:0000259" key="1">
    <source>
        <dbReference type="Pfam" id="PF13577"/>
    </source>
</evidence>
<evidence type="ECO:0000313" key="2">
    <source>
        <dbReference type="EMBL" id="ANK62889.1"/>
    </source>
</evidence>
<dbReference type="Gene3D" id="3.10.450.50">
    <property type="match status" value="1"/>
</dbReference>
<dbReference type="STRING" id="375175.AYR53_09030"/>
<gene>
    <name evidence="2" type="ORF">AYR53_09030</name>
</gene>
<keyword evidence="3" id="KW-1185">Reference proteome</keyword>
<name>A0A192H254_9LACO</name>
<proteinExistence type="predicted"/>
<reference evidence="2 3" key="1">
    <citation type="submission" date="2016-03" db="EMBL/GenBank/DDBJ databases">
        <title>Pediococcus and Lactobacillus from brewery environment - whole genome sequencing and assembly.</title>
        <authorList>
            <person name="Behr J."/>
            <person name="Geissler A.J."/>
            <person name="Vogel R.F."/>
        </authorList>
    </citation>
    <scope>NUCLEOTIDE SEQUENCE [LARGE SCALE GENOMIC DNA]</scope>
    <source>
        <strain evidence="2 3">TMW 1.1989</strain>
    </source>
</reference>
<organism evidence="2 3">
    <name type="scientific">Loigolactobacillus backii</name>
    <dbReference type="NCBI Taxonomy" id="375175"/>
    <lineage>
        <taxon>Bacteria</taxon>
        <taxon>Bacillati</taxon>
        <taxon>Bacillota</taxon>
        <taxon>Bacilli</taxon>
        <taxon>Lactobacillales</taxon>
        <taxon>Lactobacillaceae</taxon>
        <taxon>Loigolactobacillus</taxon>
    </lineage>
</organism>
<dbReference type="AlphaFoldDB" id="A0A192H254"/>
<dbReference type="OrthoDB" id="2280632at2"/>
<dbReference type="GeneID" id="42982399"/>
<dbReference type="Proteomes" id="UP000078582">
    <property type="component" value="Chromosome"/>
</dbReference>
<evidence type="ECO:0000313" key="3">
    <source>
        <dbReference type="Proteomes" id="UP000078582"/>
    </source>
</evidence>
<dbReference type="EMBL" id="CP014873">
    <property type="protein sequence ID" value="ANK62889.1"/>
    <property type="molecule type" value="Genomic_DNA"/>
</dbReference>
<dbReference type="InterPro" id="IPR032710">
    <property type="entry name" value="NTF2-like_dom_sf"/>
</dbReference>
<feature type="domain" description="SnoaL-like" evidence="1">
    <location>
        <begin position="2"/>
        <end position="120"/>
    </location>
</feature>
<dbReference type="InterPro" id="IPR037401">
    <property type="entry name" value="SnoaL-like"/>
</dbReference>
<dbReference type="SUPFAM" id="SSF54427">
    <property type="entry name" value="NTF2-like"/>
    <property type="match status" value="1"/>
</dbReference>
<dbReference type="RefSeq" id="WP_068224347.1">
    <property type="nucleotide sequence ID" value="NZ_CP014623.1"/>
</dbReference>
<accession>A0A192H254</accession>
<dbReference type="KEGG" id="lbt:AYR52_04365"/>
<sequence>MNDYAEISQLVARERQYRVRHVKELADCYYPDATIQTSWQSGSVASFINGQPTEVSDQTMIVGRMSIPTIHQNGQRAYVEFPTTTYMWLTVNGAEAELESFRRLIYHVEKRNGVWKIATMISINESDNLHPAIPGTDLKVDPKDLVGLRRSYRYLAYTRKNAGGEISPDLLGIDRPADIKKLYAQAENWINE</sequence>